<dbReference type="Pfam" id="PF00378">
    <property type="entry name" value="ECH_1"/>
    <property type="match status" value="1"/>
</dbReference>
<dbReference type="InterPro" id="IPR029045">
    <property type="entry name" value="ClpP/crotonase-like_dom_sf"/>
</dbReference>
<dbReference type="RefSeq" id="WP_236333193.1">
    <property type="nucleotide sequence ID" value="NZ_JAKIJS010000001.1"/>
</dbReference>
<sequence length="283" mass="31183">MTSSTLTRTEDFKYILSQIEDGIGTITLNRPDRLNSIKDSLAHEVERALDLLEKDQEVKVVIIKGAGEHFSAGVDLKEAFNYPSPIGEQPSEVWRAHLESLLRVSIKLWSLKKLTIAAVSGHALGGAADWVLSTDLAIASNEAKFGEPEIRFGAAPPTLMMPWVVGIRKAKELLLTGDILDAYEAKEAGIFNKVVEKEQLETEVTGLARRISKLPSSAVKLTKRSVNKTYEIQGLRDALDYNVEVAISMFFLNTETEIEGIGSLIKNEGLKGFLDEVSKQVDN</sequence>
<dbReference type="PANTHER" id="PTHR43802">
    <property type="entry name" value="ENOYL-COA HYDRATASE"/>
    <property type="match status" value="1"/>
</dbReference>
<comment type="caution">
    <text evidence="3">The sequence shown here is derived from an EMBL/GenBank/DDBJ whole genome shotgun (WGS) entry which is preliminary data.</text>
</comment>
<dbReference type="SUPFAM" id="SSF52096">
    <property type="entry name" value="ClpP/crotonase"/>
    <property type="match status" value="1"/>
</dbReference>
<dbReference type="PANTHER" id="PTHR43802:SF1">
    <property type="entry name" value="IP11341P-RELATED"/>
    <property type="match status" value="1"/>
</dbReference>
<gene>
    <name evidence="3" type="ORF">L2716_07250</name>
</gene>
<organism evidence="3 4">
    <name type="scientific">Pseudalkalibacillus berkeleyi</name>
    <dbReference type="NCBI Taxonomy" id="1069813"/>
    <lineage>
        <taxon>Bacteria</taxon>
        <taxon>Bacillati</taxon>
        <taxon>Bacillota</taxon>
        <taxon>Bacilli</taxon>
        <taxon>Bacillales</taxon>
        <taxon>Fictibacillaceae</taxon>
        <taxon>Pseudalkalibacillus</taxon>
    </lineage>
</organism>
<reference evidence="3 4" key="1">
    <citation type="submission" date="2022-01" db="EMBL/GenBank/DDBJ databases">
        <title>Alkalihalobacillus sp. EGI L200015, a novel bacterium isolated from a salt lake sediment.</title>
        <authorList>
            <person name="Gao L."/>
            <person name="Fang B.-Z."/>
            <person name="Li W.-J."/>
        </authorList>
    </citation>
    <scope>NUCLEOTIDE SEQUENCE [LARGE SCALE GENOMIC DNA]</scope>
    <source>
        <strain evidence="3 4">KCTC 12718</strain>
    </source>
</reference>
<evidence type="ECO:0000256" key="2">
    <source>
        <dbReference type="RuleBase" id="RU003707"/>
    </source>
</evidence>
<dbReference type="Proteomes" id="UP001649381">
    <property type="component" value="Unassembled WGS sequence"/>
</dbReference>
<evidence type="ECO:0000313" key="4">
    <source>
        <dbReference type="Proteomes" id="UP001649381"/>
    </source>
</evidence>
<protein>
    <submittedName>
        <fullName evidence="3">Enoyl-CoA hydratase/isomerase family protein</fullName>
    </submittedName>
</protein>
<name>A0ABS9H0P9_9BACL</name>
<comment type="similarity">
    <text evidence="1 2">Belongs to the enoyl-CoA hydratase/isomerase family.</text>
</comment>
<dbReference type="InterPro" id="IPR018376">
    <property type="entry name" value="Enoyl-CoA_hyd/isom_CS"/>
</dbReference>
<dbReference type="Gene3D" id="3.90.226.10">
    <property type="entry name" value="2-enoyl-CoA Hydratase, Chain A, domain 1"/>
    <property type="match status" value="1"/>
</dbReference>
<keyword evidence="4" id="KW-1185">Reference proteome</keyword>
<accession>A0ABS9H0P9</accession>
<evidence type="ECO:0000256" key="1">
    <source>
        <dbReference type="ARBA" id="ARBA00005254"/>
    </source>
</evidence>
<proteinExistence type="inferred from homology"/>
<dbReference type="CDD" id="cd06558">
    <property type="entry name" value="crotonase-like"/>
    <property type="match status" value="1"/>
</dbReference>
<evidence type="ECO:0000313" key="3">
    <source>
        <dbReference type="EMBL" id="MCF6137520.1"/>
    </source>
</evidence>
<dbReference type="PROSITE" id="PS00166">
    <property type="entry name" value="ENOYL_COA_HYDRATASE"/>
    <property type="match status" value="1"/>
</dbReference>
<dbReference type="EMBL" id="JAKIJS010000001">
    <property type="protein sequence ID" value="MCF6137520.1"/>
    <property type="molecule type" value="Genomic_DNA"/>
</dbReference>
<dbReference type="InterPro" id="IPR001753">
    <property type="entry name" value="Enoyl-CoA_hydra/iso"/>
</dbReference>